<dbReference type="FunFam" id="3.30.390.30:FF:000001">
    <property type="entry name" value="Dihydrolipoyl dehydrogenase"/>
    <property type="match status" value="1"/>
</dbReference>
<dbReference type="Proteomes" id="UP001321786">
    <property type="component" value="Chromosome"/>
</dbReference>
<keyword evidence="4" id="KW-0521">NADP</keyword>
<dbReference type="KEGG" id="hprf:HLPR_08170"/>
<feature type="binding site" evidence="8">
    <location>
        <position position="50"/>
    </location>
    <ligand>
        <name>FAD</name>
        <dbReference type="ChEBI" id="CHEBI:57692"/>
    </ligand>
</feature>
<gene>
    <name evidence="13" type="ORF">HLPR_08170</name>
</gene>
<dbReference type="InterPro" id="IPR012999">
    <property type="entry name" value="Pyr_OxRdtase_I_AS"/>
</dbReference>
<dbReference type="Gene3D" id="3.50.50.60">
    <property type="entry name" value="FAD/NAD(P)-binding domain"/>
    <property type="match status" value="2"/>
</dbReference>
<accession>A0AAU9E1P7</accession>
<keyword evidence="8" id="KW-0520">NAD</keyword>
<evidence type="ECO:0000259" key="12">
    <source>
        <dbReference type="Pfam" id="PF07992"/>
    </source>
</evidence>
<dbReference type="PANTHER" id="PTHR43014:SF4">
    <property type="entry name" value="PYRIDINE NUCLEOTIDE-DISULFIDE OXIDOREDUCTASE RCLA-RELATED"/>
    <property type="match status" value="1"/>
</dbReference>
<feature type="disulfide bond" description="Redox-active" evidence="9">
    <location>
        <begin position="41"/>
        <end position="46"/>
    </location>
</feature>
<protein>
    <submittedName>
        <fullName evidence="13">FAD-dependent oxidoreductase</fullName>
    </submittedName>
</protein>
<evidence type="ECO:0000313" key="14">
    <source>
        <dbReference type="Proteomes" id="UP001321786"/>
    </source>
</evidence>
<keyword evidence="5 10" id="KW-0560">Oxidoreductase</keyword>
<keyword evidence="6" id="KW-1015">Disulfide bond</keyword>
<dbReference type="GO" id="GO:0016668">
    <property type="term" value="F:oxidoreductase activity, acting on a sulfur group of donors, NAD(P) as acceptor"/>
    <property type="evidence" value="ECO:0007669"/>
    <property type="project" value="InterPro"/>
</dbReference>
<comment type="cofactor">
    <cofactor evidence="8">
        <name>FAD</name>
        <dbReference type="ChEBI" id="CHEBI:57692"/>
    </cofactor>
    <text evidence="8">Binds 1 FAD per subunit.</text>
</comment>
<keyword evidence="3 8" id="KW-0274">FAD</keyword>
<feature type="binding site" evidence="8">
    <location>
        <begin position="174"/>
        <end position="181"/>
    </location>
    <ligand>
        <name>NAD(+)</name>
        <dbReference type="ChEBI" id="CHEBI:57540"/>
    </ligand>
</feature>
<evidence type="ECO:0000256" key="10">
    <source>
        <dbReference type="RuleBase" id="RU003691"/>
    </source>
</evidence>
<dbReference type="Pfam" id="PF02852">
    <property type="entry name" value="Pyr_redox_dim"/>
    <property type="match status" value="1"/>
</dbReference>
<evidence type="ECO:0000256" key="1">
    <source>
        <dbReference type="ARBA" id="ARBA00007532"/>
    </source>
</evidence>
<dbReference type="GO" id="GO:0050660">
    <property type="term" value="F:flavin adenine dinucleotide binding"/>
    <property type="evidence" value="ECO:0007669"/>
    <property type="project" value="TreeGrafter"/>
</dbReference>
<evidence type="ECO:0000256" key="7">
    <source>
        <dbReference type="ARBA" id="ARBA00023284"/>
    </source>
</evidence>
<dbReference type="PRINTS" id="PR00411">
    <property type="entry name" value="PNDRDTASEI"/>
</dbReference>
<keyword evidence="14" id="KW-1185">Reference proteome</keyword>
<dbReference type="AlphaFoldDB" id="A0AAU9E1P7"/>
<keyword evidence="7 10" id="KW-0676">Redox-active center</keyword>
<dbReference type="Gene3D" id="3.30.390.30">
    <property type="match status" value="1"/>
</dbReference>
<dbReference type="PROSITE" id="PS00076">
    <property type="entry name" value="PYRIDINE_REDOX_1"/>
    <property type="match status" value="1"/>
</dbReference>
<keyword evidence="2 10" id="KW-0285">Flavoprotein</keyword>
<keyword evidence="8" id="KW-0547">Nucleotide-binding</keyword>
<dbReference type="PIRSF" id="PIRSF000350">
    <property type="entry name" value="Mercury_reductase_MerA"/>
    <property type="match status" value="1"/>
</dbReference>
<evidence type="ECO:0000256" key="3">
    <source>
        <dbReference type="ARBA" id="ARBA00022827"/>
    </source>
</evidence>
<dbReference type="SUPFAM" id="SSF55424">
    <property type="entry name" value="FAD/NAD-linked reductases, dimerisation (C-terminal) domain"/>
    <property type="match status" value="1"/>
</dbReference>
<feature type="domain" description="Pyridine nucleotide-disulphide oxidoreductase dimerisation" evidence="11">
    <location>
        <begin position="338"/>
        <end position="439"/>
    </location>
</feature>
<dbReference type="InterPro" id="IPR023753">
    <property type="entry name" value="FAD/NAD-binding_dom"/>
</dbReference>
<reference evidence="13 14" key="1">
    <citation type="submission" date="2023-08" db="EMBL/GenBank/DDBJ databases">
        <title>Helicovermis profunda gen. nov., sp. nov., a novel mesophilic, fermentative bacterium within the Bacillota from a deep-sea hydrothermal vent chimney.</title>
        <authorList>
            <person name="Miyazaki U."/>
            <person name="Mizutani D."/>
            <person name="Hashimoto Y."/>
            <person name="Tame A."/>
            <person name="Sawayama S."/>
            <person name="Miyazaki J."/>
            <person name="Takai K."/>
            <person name="Nakagawa S."/>
        </authorList>
    </citation>
    <scope>NUCLEOTIDE SEQUENCE [LARGE SCALE GENOMIC DNA]</scope>
    <source>
        <strain evidence="13 14">S502</strain>
    </source>
</reference>
<dbReference type="EMBL" id="AP028654">
    <property type="protein sequence ID" value="BEP28486.1"/>
    <property type="molecule type" value="Genomic_DNA"/>
</dbReference>
<evidence type="ECO:0000256" key="2">
    <source>
        <dbReference type="ARBA" id="ARBA00022630"/>
    </source>
</evidence>
<evidence type="ECO:0000256" key="4">
    <source>
        <dbReference type="ARBA" id="ARBA00022857"/>
    </source>
</evidence>
<evidence type="ECO:0000259" key="11">
    <source>
        <dbReference type="Pfam" id="PF02852"/>
    </source>
</evidence>
<feature type="binding site" evidence="8">
    <location>
        <position position="260"/>
    </location>
    <ligand>
        <name>NAD(+)</name>
        <dbReference type="ChEBI" id="CHEBI:57540"/>
    </ligand>
</feature>
<dbReference type="InterPro" id="IPR004099">
    <property type="entry name" value="Pyr_nucl-diS_OxRdtase_dimer"/>
</dbReference>
<proteinExistence type="inferred from homology"/>
<dbReference type="SUPFAM" id="SSF51905">
    <property type="entry name" value="FAD/NAD(P)-binding domain"/>
    <property type="match status" value="1"/>
</dbReference>
<feature type="binding site" evidence="8">
    <location>
        <position position="300"/>
    </location>
    <ligand>
        <name>FAD</name>
        <dbReference type="ChEBI" id="CHEBI:57692"/>
    </ligand>
</feature>
<dbReference type="InterPro" id="IPR016156">
    <property type="entry name" value="FAD/NAD-linked_Rdtase_dimer_sf"/>
</dbReference>
<dbReference type="InterPro" id="IPR036188">
    <property type="entry name" value="FAD/NAD-bd_sf"/>
</dbReference>
<feature type="domain" description="FAD/NAD(P)-binding" evidence="12">
    <location>
        <begin position="4"/>
        <end position="315"/>
    </location>
</feature>
<dbReference type="Pfam" id="PF07992">
    <property type="entry name" value="Pyr_redox_2"/>
    <property type="match status" value="1"/>
</dbReference>
<dbReference type="InterPro" id="IPR001100">
    <property type="entry name" value="Pyr_nuc-diS_OxRdtase"/>
</dbReference>
<evidence type="ECO:0000256" key="6">
    <source>
        <dbReference type="ARBA" id="ARBA00023157"/>
    </source>
</evidence>
<dbReference type="RefSeq" id="WP_338536803.1">
    <property type="nucleotide sequence ID" value="NZ_AP028654.1"/>
</dbReference>
<evidence type="ECO:0000256" key="8">
    <source>
        <dbReference type="PIRSR" id="PIRSR000350-3"/>
    </source>
</evidence>
<evidence type="ECO:0000256" key="9">
    <source>
        <dbReference type="PIRSR" id="PIRSR000350-4"/>
    </source>
</evidence>
<evidence type="ECO:0000313" key="13">
    <source>
        <dbReference type="EMBL" id="BEP28486.1"/>
    </source>
</evidence>
<organism evidence="13 14">
    <name type="scientific">Helicovermis profundi</name>
    <dbReference type="NCBI Taxonomy" id="3065157"/>
    <lineage>
        <taxon>Bacteria</taxon>
        <taxon>Bacillati</taxon>
        <taxon>Bacillota</taxon>
        <taxon>Clostridia</taxon>
        <taxon>Helicovermis</taxon>
    </lineage>
</organism>
<dbReference type="GO" id="GO:0003955">
    <property type="term" value="F:NAD(P)H dehydrogenase (quinone) activity"/>
    <property type="evidence" value="ECO:0007669"/>
    <property type="project" value="TreeGrafter"/>
</dbReference>
<name>A0AAU9E1P7_9FIRM</name>
<sequence length="461" mass="50740">MKVYDIIVIGMGPAGMAVSGMASNMGLKVLGIDGEKLGGECLNTGCIPSKSLLKSAYFKDSAEHLNKFGLNLKGDIEVVNPLEIVRNQLKMLTGEGLHNKFSKVDMILKKGYAKFINSNTIKVNDVEYSARTIFIATGTKPMIVPIPGLSEIDVLTNENMFNLDKIPNSLTIIGGGAIGTEMAQAFSRLGSDVTIVQMDDHLIPNGDEEAGKLLEKVFNKEGIKVFNSTTINKVEMQDAKIVTFTSKGNFISDEILVATGRKPVIDRLDLDSAGIKYDKKGIKVDEFNRTNIKSIYAVGDCNGVNLLSHSAMHQGMTSLMHMLKGNDDNSLKRSNFPVPWSVFTSPEVAQVGLSEKMAINKEIDFFIVKEEYKTYARAITDGKPEGFVKIITDKKGKIYGATIIGEAASELIQEWTMAIQNNLTMFNIMMMQHSFPTISILNKSVAEKWMMMLVKNGEMEF</sequence>
<dbReference type="PRINTS" id="PR00368">
    <property type="entry name" value="FADPNR"/>
</dbReference>
<dbReference type="PANTHER" id="PTHR43014">
    <property type="entry name" value="MERCURIC REDUCTASE"/>
    <property type="match status" value="1"/>
</dbReference>
<evidence type="ECO:0000256" key="5">
    <source>
        <dbReference type="ARBA" id="ARBA00023002"/>
    </source>
</evidence>
<comment type="similarity">
    <text evidence="1 10">Belongs to the class-I pyridine nucleotide-disulfide oxidoreductase family.</text>
</comment>